<dbReference type="Pfam" id="PF02518">
    <property type="entry name" value="HATPase_c"/>
    <property type="match status" value="1"/>
</dbReference>
<evidence type="ECO:0000313" key="16">
    <source>
        <dbReference type="Proteomes" id="UP000244940"/>
    </source>
</evidence>
<comment type="subcellular location">
    <subcellularLocation>
        <location evidence="2">Membrane</location>
        <topology evidence="2">Multi-pass membrane protein</topology>
    </subcellularLocation>
</comment>
<evidence type="ECO:0000256" key="7">
    <source>
        <dbReference type="ARBA" id="ARBA00022741"/>
    </source>
</evidence>
<comment type="caution">
    <text evidence="15">The sequence shown here is derived from an EMBL/GenBank/DDBJ whole genome shotgun (WGS) entry which is preliminary data.</text>
</comment>
<dbReference type="GO" id="GO:0005886">
    <property type="term" value="C:plasma membrane"/>
    <property type="evidence" value="ECO:0007669"/>
    <property type="project" value="TreeGrafter"/>
</dbReference>
<proteinExistence type="predicted"/>
<dbReference type="SUPFAM" id="SSF47384">
    <property type="entry name" value="Homodimeric domain of signal transducing histidine kinase"/>
    <property type="match status" value="1"/>
</dbReference>
<evidence type="ECO:0000256" key="11">
    <source>
        <dbReference type="ARBA" id="ARBA00023012"/>
    </source>
</evidence>
<evidence type="ECO:0000256" key="6">
    <source>
        <dbReference type="ARBA" id="ARBA00022692"/>
    </source>
</evidence>
<dbReference type="InterPro" id="IPR003661">
    <property type="entry name" value="HisK_dim/P_dom"/>
</dbReference>
<protein>
    <recommendedName>
        <fullName evidence="3">histidine kinase</fullName>
        <ecNumber evidence="3">2.7.13.3</ecNumber>
    </recommendedName>
</protein>
<dbReference type="InterPro" id="IPR005467">
    <property type="entry name" value="His_kinase_dom"/>
</dbReference>
<keyword evidence="4" id="KW-0597">Phosphoprotein</keyword>
<dbReference type="PANTHER" id="PTHR45436:SF14">
    <property type="entry name" value="SENSOR PROTEIN QSEC"/>
    <property type="match status" value="1"/>
</dbReference>
<dbReference type="OrthoDB" id="9809766at2"/>
<sequence>MTSRPARRWSLARRLTRRALVLAAFGWLATVALSLIALNHELEEMFDEELQALVETTILSLDATSEAPIPRSWGVGTADGERLLRVFPAAGPAPLAPWPALSGNGFFDSQGWRILRRETDEAVIEIAHSKAWRHEEMIEAASALLVLIVPLGLLLLWGLRRLTARATAPVSRLAQSVAARRPDDLSPVDPDGLPDELRPLAVSVSAYLARIDTLRRSERDFIANAAHELRTPLAAIRARLDLSGDSDAKAAITGIDALTRRVERLLQLSRLEAGVGIGKGPADLVRLLRLLRDEMAPRDTASILFDDGDLETFTVAVDPDALAILLRNLMENAREHGDGTMTLRLTPRGKLSIGNPVAGPAPLAFSRFSAGAGSNGQGLGLSIVQAMSRAMGIGLDFESAEGFVTVTLDFAGLAVRSDHAT</sequence>
<dbReference type="Gene3D" id="3.30.565.10">
    <property type="entry name" value="Histidine kinase-like ATPase, C-terminal domain"/>
    <property type="match status" value="1"/>
</dbReference>
<dbReference type="InterPro" id="IPR003660">
    <property type="entry name" value="HAMP_dom"/>
</dbReference>
<keyword evidence="11" id="KW-0902">Two-component regulatory system</keyword>
<gene>
    <name evidence="15" type="ORF">C4N9_03090</name>
</gene>
<dbReference type="Proteomes" id="UP000244940">
    <property type="component" value="Unassembled WGS sequence"/>
</dbReference>
<dbReference type="GO" id="GO:0005524">
    <property type="term" value="F:ATP binding"/>
    <property type="evidence" value="ECO:0007669"/>
    <property type="project" value="UniProtKB-KW"/>
</dbReference>
<evidence type="ECO:0000259" key="13">
    <source>
        <dbReference type="PROSITE" id="PS50109"/>
    </source>
</evidence>
<dbReference type="RefSeq" id="WP_109531836.1">
    <property type="nucleotide sequence ID" value="NZ_QEYD01000002.1"/>
</dbReference>
<keyword evidence="9" id="KW-0067">ATP-binding</keyword>
<dbReference type="EC" id="2.7.13.3" evidence="3"/>
<evidence type="ECO:0000256" key="8">
    <source>
        <dbReference type="ARBA" id="ARBA00022777"/>
    </source>
</evidence>
<evidence type="ECO:0000256" key="5">
    <source>
        <dbReference type="ARBA" id="ARBA00022679"/>
    </source>
</evidence>
<keyword evidence="12" id="KW-0472">Membrane</keyword>
<evidence type="ECO:0000256" key="9">
    <source>
        <dbReference type="ARBA" id="ARBA00022840"/>
    </source>
</evidence>
<evidence type="ECO:0000256" key="1">
    <source>
        <dbReference type="ARBA" id="ARBA00000085"/>
    </source>
</evidence>
<keyword evidence="10 12" id="KW-1133">Transmembrane helix</keyword>
<dbReference type="SUPFAM" id="SSF55874">
    <property type="entry name" value="ATPase domain of HSP90 chaperone/DNA topoisomerase II/histidine kinase"/>
    <property type="match status" value="1"/>
</dbReference>
<reference evidence="15 16" key="1">
    <citation type="submission" date="2018-05" db="EMBL/GenBank/DDBJ databases">
        <title>Pararhodobacter marina sp. nov., isolated from deep-sea water of the Indian Ocean.</title>
        <authorList>
            <person name="Lai Q.Sr."/>
            <person name="Liu X."/>
            <person name="Shao Z."/>
        </authorList>
    </citation>
    <scope>NUCLEOTIDE SEQUENCE [LARGE SCALE GENOMIC DNA]</scope>
    <source>
        <strain evidence="15 16">CIC4N-9</strain>
    </source>
</reference>
<feature type="domain" description="Histidine kinase" evidence="13">
    <location>
        <begin position="224"/>
        <end position="414"/>
    </location>
</feature>
<dbReference type="SMART" id="SM00387">
    <property type="entry name" value="HATPase_c"/>
    <property type="match status" value="1"/>
</dbReference>
<dbReference type="Pfam" id="PF00512">
    <property type="entry name" value="HisKA"/>
    <property type="match status" value="1"/>
</dbReference>
<dbReference type="EMBL" id="QEYD01000002">
    <property type="protein sequence ID" value="PWE30758.1"/>
    <property type="molecule type" value="Genomic_DNA"/>
</dbReference>
<evidence type="ECO:0000259" key="14">
    <source>
        <dbReference type="PROSITE" id="PS50885"/>
    </source>
</evidence>
<keyword evidence="6 12" id="KW-0812">Transmembrane</keyword>
<keyword evidence="5" id="KW-0808">Transferase</keyword>
<keyword evidence="8" id="KW-0418">Kinase</keyword>
<evidence type="ECO:0000256" key="12">
    <source>
        <dbReference type="SAM" id="Phobius"/>
    </source>
</evidence>
<name>A0A2U2CFT2_9RHOB</name>
<dbReference type="CDD" id="cd00082">
    <property type="entry name" value="HisKA"/>
    <property type="match status" value="1"/>
</dbReference>
<keyword evidence="7" id="KW-0547">Nucleotide-binding</keyword>
<accession>A0A2U2CFT2</accession>
<dbReference type="SMART" id="SM00388">
    <property type="entry name" value="HisKA"/>
    <property type="match status" value="1"/>
</dbReference>
<feature type="domain" description="HAMP" evidence="14">
    <location>
        <begin position="164"/>
        <end position="216"/>
    </location>
</feature>
<dbReference type="PANTHER" id="PTHR45436">
    <property type="entry name" value="SENSOR HISTIDINE KINASE YKOH"/>
    <property type="match status" value="1"/>
</dbReference>
<dbReference type="AlphaFoldDB" id="A0A2U2CFT2"/>
<dbReference type="GO" id="GO:0000155">
    <property type="term" value="F:phosphorelay sensor kinase activity"/>
    <property type="evidence" value="ECO:0007669"/>
    <property type="project" value="InterPro"/>
</dbReference>
<dbReference type="PROSITE" id="PS50885">
    <property type="entry name" value="HAMP"/>
    <property type="match status" value="1"/>
</dbReference>
<evidence type="ECO:0000256" key="3">
    <source>
        <dbReference type="ARBA" id="ARBA00012438"/>
    </source>
</evidence>
<dbReference type="InterPro" id="IPR036890">
    <property type="entry name" value="HATPase_C_sf"/>
</dbReference>
<evidence type="ECO:0000256" key="4">
    <source>
        <dbReference type="ARBA" id="ARBA00022553"/>
    </source>
</evidence>
<evidence type="ECO:0000256" key="2">
    <source>
        <dbReference type="ARBA" id="ARBA00004141"/>
    </source>
</evidence>
<dbReference type="Gene3D" id="1.10.287.130">
    <property type="match status" value="1"/>
</dbReference>
<dbReference type="InterPro" id="IPR003594">
    <property type="entry name" value="HATPase_dom"/>
</dbReference>
<comment type="catalytic activity">
    <reaction evidence="1">
        <text>ATP + protein L-histidine = ADP + protein N-phospho-L-histidine.</text>
        <dbReference type="EC" id="2.7.13.3"/>
    </reaction>
</comment>
<keyword evidence="16" id="KW-1185">Reference proteome</keyword>
<dbReference type="InterPro" id="IPR050428">
    <property type="entry name" value="TCS_sensor_his_kinase"/>
</dbReference>
<evidence type="ECO:0000256" key="10">
    <source>
        <dbReference type="ARBA" id="ARBA00022989"/>
    </source>
</evidence>
<organism evidence="15 16">
    <name type="scientific">Pararhodobacter marinus</name>
    <dbReference type="NCBI Taxonomy" id="2184063"/>
    <lineage>
        <taxon>Bacteria</taxon>
        <taxon>Pseudomonadati</taxon>
        <taxon>Pseudomonadota</taxon>
        <taxon>Alphaproteobacteria</taxon>
        <taxon>Rhodobacterales</taxon>
        <taxon>Paracoccaceae</taxon>
        <taxon>Pararhodobacter</taxon>
    </lineage>
</organism>
<dbReference type="PROSITE" id="PS50109">
    <property type="entry name" value="HIS_KIN"/>
    <property type="match status" value="1"/>
</dbReference>
<dbReference type="GeneID" id="94363865"/>
<dbReference type="InterPro" id="IPR036097">
    <property type="entry name" value="HisK_dim/P_sf"/>
</dbReference>
<feature type="transmembrane region" description="Helical" evidence="12">
    <location>
        <begin position="140"/>
        <end position="159"/>
    </location>
</feature>
<evidence type="ECO:0000313" key="15">
    <source>
        <dbReference type="EMBL" id="PWE30758.1"/>
    </source>
</evidence>